<evidence type="ECO:0000256" key="2">
    <source>
        <dbReference type="ARBA" id="ARBA00004347"/>
    </source>
</evidence>
<dbReference type="PANTHER" id="PTHR10805:SF0">
    <property type="entry name" value="COATOMER SUBUNIT EPSILON"/>
    <property type="match status" value="1"/>
</dbReference>
<comment type="similarity">
    <text evidence="3">Belongs to the COPE family.</text>
</comment>
<keyword evidence="7" id="KW-0653">Protein transport</keyword>
<keyword evidence="8" id="KW-0333">Golgi apparatus</keyword>
<dbReference type="Pfam" id="PF04733">
    <property type="entry name" value="Coatomer_E"/>
    <property type="match status" value="1"/>
</dbReference>
<dbReference type="GO" id="GO:0006890">
    <property type="term" value="P:retrograde vesicle-mediated transport, Golgi to endoplasmic reticulum"/>
    <property type="evidence" value="ECO:0007669"/>
    <property type="project" value="InterPro"/>
</dbReference>
<evidence type="ECO:0000313" key="11">
    <source>
        <dbReference type="EMBL" id="BAE60716.1"/>
    </source>
</evidence>
<dbReference type="EMBL" id="BA000052">
    <property type="protein sequence ID" value="BAE60716.1"/>
    <property type="molecule type" value="Genomic_DNA"/>
</dbReference>
<keyword evidence="9" id="KW-0472">Membrane</keyword>
<evidence type="ECO:0000256" key="7">
    <source>
        <dbReference type="ARBA" id="ARBA00022927"/>
    </source>
</evidence>
<keyword evidence="12" id="KW-1185">Reference proteome</keyword>
<dbReference type="HOGENOM" id="CLU_1864700_0_0_1"/>
<dbReference type="STRING" id="510516.Q2UCJ9"/>
<dbReference type="KEGG" id="aor:AO090012000556"/>
<evidence type="ECO:0000313" key="12">
    <source>
        <dbReference type="Proteomes" id="UP000006564"/>
    </source>
</evidence>
<evidence type="ECO:0000256" key="10">
    <source>
        <dbReference type="ARBA" id="ARBA00023329"/>
    </source>
</evidence>
<evidence type="ECO:0000256" key="5">
    <source>
        <dbReference type="ARBA" id="ARBA00022490"/>
    </source>
</evidence>
<dbReference type="InterPro" id="IPR011990">
    <property type="entry name" value="TPR-like_helical_dom_sf"/>
</dbReference>
<evidence type="ECO:0000256" key="6">
    <source>
        <dbReference type="ARBA" id="ARBA00022892"/>
    </source>
</evidence>
<dbReference type="GO" id="GO:0006891">
    <property type="term" value="P:intra-Golgi vesicle-mediated transport"/>
    <property type="evidence" value="ECO:0007669"/>
    <property type="project" value="TreeGrafter"/>
</dbReference>
<keyword evidence="5" id="KW-0963">Cytoplasm</keyword>
<dbReference type="RefSeq" id="XP_001727555.3">
    <property type="nucleotide sequence ID" value="XM_001727503.3"/>
</dbReference>
<dbReference type="PANTHER" id="PTHR10805">
    <property type="entry name" value="COATOMER SUBUNIT EPSILON"/>
    <property type="match status" value="1"/>
</dbReference>
<dbReference type="GO" id="GO:0015031">
    <property type="term" value="P:protein transport"/>
    <property type="evidence" value="ECO:0007669"/>
    <property type="project" value="UniProtKB-KW"/>
</dbReference>
<keyword evidence="6" id="KW-0931">ER-Golgi transport</keyword>
<reference evidence="11 12" key="1">
    <citation type="journal article" date="2005" name="Nature">
        <title>Genome sequencing and analysis of Aspergillus oryzae.</title>
        <authorList>
            <person name="Machida M."/>
            <person name="Asai K."/>
            <person name="Sano M."/>
            <person name="Tanaka T."/>
            <person name="Kumagai T."/>
            <person name="Terai G."/>
            <person name="Kusumoto K."/>
            <person name="Arima T."/>
            <person name="Akita O."/>
            <person name="Kashiwagi Y."/>
            <person name="Abe K."/>
            <person name="Gomi K."/>
            <person name="Horiuchi H."/>
            <person name="Kitamoto K."/>
            <person name="Kobayashi T."/>
            <person name="Takeuchi M."/>
            <person name="Denning D.W."/>
            <person name="Galagan J.E."/>
            <person name="Nierman W.C."/>
            <person name="Yu J."/>
            <person name="Archer D.B."/>
            <person name="Bennett J.W."/>
            <person name="Bhatnagar D."/>
            <person name="Cleveland T.E."/>
            <person name="Fedorova N.D."/>
            <person name="Gotoh O."/>
            <person name="Horikawa H."/>
            <person name="Hosoyama A."/>
            <person name="Ichinomiya M."/>
            <person name="Igarashi R."/>
            <person name="Iwashita K."/>
            <person name="Juvvadi P.R."/>
            <person name="Kato M."/>
            <person name="Kato Y."/>
            <person name="Kin T."/>
            <person name="Kokubun A."/>
            <person name="Maeda H."/>
            <person name="Maeyama N."/>
            <person name="Maruyama J."/>
            <person name="Nagasaki H."/>
            <person name="Nakajima T."/>
            <person name="Oda K."/>
            <person name="Okada K."/>
            <person name="Paulsen I."/>
            <person name="Sakamoto K."/>
            <person name="Sawano T."/>
            <person name="Takahashi M."/>
            <person name="Takase K."/>
            <person name="Terabayashi Y."/>
            <person name="Wortman J."/>
            <person name="Yamada O."/>
            <person name="Yamagata Y."/>
            <person name="Anazawa H."/>
            <person name="Hata Y."/>
            <person name="Koide Y."/>
            <person name="Komori T."/>
            <person name="Koyama Y."/>
            <person name="Minetoki T."/>
            <person name="Suharnan S."/>
            <person name="Tanaka A."/>
            <person name="Isono K."/>
            <person name="Kuhara S."/>
            <person name="Ogasawara N."/>
            <person name="Kikuchi H."/>
        </authorList>
    </citation>
    <scope>NUCLEOTIDE SEQUENCE [LARGE SCALE GENOMIC DNA]</scope>
    <source>
        <strain evidence="12">ATCC 42149 / RIB 40</strain>
    </source>
</reference>
<dbReference type="InterPro" id="IPR006822">
    <property type="entry name" value="Coatomer_esu"/>
</dbReference>
<proteinExistence type="inferred from homology"/>
<evidence type="ECO:0000256" key="9">
    <source>
        <dbReference type="ARBA" id="ARBA00023136"/>
    </source>
</evidence>
<evidence type="ECO:0000256" key="4">
    <source>
        <dbReference type="ARBA" id="ARBA00022448"/>
    </source>
</evidence>
<keyword evidence="4" id="KW-0813">Transport</keyword>
<keyword evidence="10" id="KW-0968">Cytoplasmic vesicle</keyword>
<organism evidence="11 12">
    <name type="scientific">Aspergillus oryzae (strain ATCC 42149 / RIB 40)</name>
    <name type="common">Yellow koji mold</name>
    <dbReference type="NCBI Taxonomy" id="510516"/>
    <lineage>
        <taxon>Eukaryota</taxon>
        <taxon>Fungi</taxon>
        <taxon>Dikarya</taxon>
        <taxon>Ascomycota</taxon>
        <taxon>Pezizomycotina</taxon>
        <taxon>Eurotiomycetes</taxon>
        <taxon>Eurotiomycetidae</taxon>
        <taxon>Eurotiales</taxon>
        <taxon>Aspergillaceae</taxon>
        <taxon>Aspergillus</taxon>
        <taxon>Aspergillus subgen. Circumdati</taxon>
    </lineage>
</organism>
<dbReference type="GO" id="GO:0000139">
    <property type="term" value="C:Golgi membrane"/>
    <property type="evidence" value="ECO:0007669"/>
    <property type="project" value="UniProtKB-SubCell"/>
</dbReference>
<evidence type="ECO:0000256" key="8">
    <source>
        <dbReference type="ARBA" id="ARBA00023034"/>
    </source>
</evidence>
<dbReference type="Proteomes" id="UP000006564">
    <property type="component" value="Chromosome 4"/>
</dbReference>
<dbReference type="GeneID" id="5988029"/>
<dbReference type="AlphaFoldDB" id="Q2UCJ9"/>
<protein>
    <submittedName>
        <fullName evidence="11">DNA, SC012</fullName>
    </submittedName>
</protein>
<dbReference type="EMBL" id="AP007161">
    <property type="protein sequence ID" value="BAE60716.1"/>
    <property type="molecule type" value="Genomic_DNA"/>
</dbReference>
<comment type="subcellular location">
    <subcellularLocation>
        <location evidence="2">Cytoplasmic vesicle</location>
        <location evidence="2">COPI-coated vesicle membrane</location>
        <topology evidence="2">Peripheral membrane protein</topology>
        <orientation evidence="2">Cytoplasmic side</orientation>
    </subcellularLocation>
    <subcellularLocation>
        <location evidence="1">Golgi apparatus membrane</location>
        <topology evidence="1">Peripheral membrane protein</topology>
        <orientation evidence="1">Cytoplasmic side</orientation>
    </subcellularLocation>
</comment>
<evidence type="ECO:0000256" key="3">
    <source>
        <dbReference type="ARBA" id="ARBA00008827"/>
    </source>
</evidence>
<sequence>MDPFSAEGELINIHNAFHQGQYQEVIDFDTSALSSENHLPARVLKLRAKIALGQTDQVLSDVDGEEDTPDLAAVKALAQQTAGDSEAALKLTQDLAENYPDNATVQALGGTVLQAQGSSEEALALLAKHQGNLEAYV</sequence>
<dbReference type="SUPFAM" id="SSF48452">
    <property type="entry name" value="TPR-like"/>
    <property type="match status" value="1"/>
</dbReference>
<gene>
    <name evidence="11" type="ORF">AO090012000556</name>
</gene>
<evidence type="ECO:0000256" key="1">
    <source>
        <dbReference type="ARBA" id="ARBA00004255"/>
    </source>
</evidence>
<accession>Q2UCJ9</accession>
<dbReference type="GO" id="GO:0005198">
    <property type="term" value="F:structural molecule activity"/>
    <property type="evidence" value="ECO:0007669"/>
    <property type="project" value="InterPro"/>
</dbReference>
<name>Q2UCJ9_ASPOR</name>
<dbReference type="GO" id="GO:0030126">
    <property type="term" value="C:COPI vesicle coat"/>
    <property type="evidence" value="ECO:0007669"/>
    <property type="project" value="TreeGrafter"/>
</dbReference>
<dbReference type="GO" id="GO:0006888">
    <property type="term" value="P:endoplasmic reticulum to Golgi vesicle-mediated transport"/>
    <property type="evidence" value="ECO:0007669"/>
    <property type="project" value="TreeGrafter"/>
</dbReference>
<dbReference type="Gene3D" id="1.25.40.10">
    <property type="entry name" value="Tetratricopeptide repeat domain"/>
    <property type="match status" value="1"/>
</dbReference>